<dbReference type="Proteomes" id="UP000054820">
    <property type="component" value="Unassembled WGS sequence"/>
</dbReference>
<dbReference type="AlphaFoldDB" id="A0A378L5A6"/>
<dbReference type="Proteomes" id="UP000255110">
    <property type="component" value="Unassembled WGS sequence"/>
</dbReference>
<evidence type="ECO:0000313" key="4">
    <source>
        <dbReference type="Proteomes" id="UP000255110"/>
    </source>
</evidence>
<evidence type="ECO:0000313" key="1">
    <source>
        <dbReference type="EMBL" id="KTD72127.1"/>
    </source>
</evidence>
<evidence type="ECO:0000313" key="3">
    <source>
        <dbReference type="Proteomes" id="UP000054820"/>
    </source>
</evidence>
<sequence length="194" mass="22204">MPKIRTQINVEMDALGFTNNPHITLITEGVCTCIAFIVRGKYWDDERDEKINFGGLFHWSGFGISNRNKDLLTQEALAYFLKSIRTELKLSSTTPVEINTLKFIGGEAKEFDQNNEVTLEGTEAEVISLIKTVQQFDFKHRNFILYPDAIEHSHFLTKGDQSITIKVTPYYDNFYIDPGVNEELDSQVTTHYSP</sequence>
<dbReference type="EMBL" id="UGOY01000001">
    <property type="protein sequence ID" value="STY21887.1"/>
    <property type="molecule type" value="Genomic_DNA"/>
</dbReference>
<name>A0A378L5A6_9GAMM</name>
<dbReference type="OrthoDB" id="5638932at2"/>
<reference evidence="2 4" key="2">
    <citation type="submission" date="2018-06" db="EMBL/GenBank/DDBJ databases">
        <authorList>
            <consortium name="Pathogen Informatics"/>
            <person name="Doyle S."/>
        </authorList>
    </citation>
    <scope>NUCLEOTIDE SEQUENCE [LARGE SCALE GENOMIC DNA]</scope>
    <source>
        <strain evidence="2 4">NCTC11991</strain>
    </source>
</reference>
<accession>A0A378L5A6</accession>
<dbReference type="STRING" id="460.Lstg_2638"/>
<proteinExistence type="predicted"/>
<dbReference type="EMBL" id="LNYZ01000025">
    <property type="protein sequence ID" value="KTD72127.1"/>
    <property type="molecule type" value="Genomic_DNA"/>
</dbReference>
<keyword evidence="3" id="KW-1185">Reference proteome</keyword>
<evidence type="ECO:0000313" key="2">
    <source>
        <dbReference type="EMBL" id="STY21887.1"/>
    </source>
</evidence>
<reference evidence="1 3" key="1">
    <citation type="submission" date="2015-11" db="EMBL/GenBank/DDBJ databases">
        <title>Genomic analysis of 38 Legionella species identifies large and diverse effector repertoires.</title>
        <authorList>
            <person name="Burstein D."/>
            <person name="Amaro F."/>
            <person name="Zusman T."/>
            <person name="Lifshitz Z."/>
            <person name="Cohen O."/>
            <person name="Gilbert J.A."/>
            <person name="Pupko T."/>
            <person name="Shuman H.A."/>
            <person name="Segal G."/>
        </authorList>
    </citation>
    <scope>NUCLEOTIDE SEQUENCE [LARGE SCALE GENOMIC DNA]</scope>
    <source>
        <strain evidence="1 3">SC-18-C9</strain>
    </source>
</reference>
<dbReference type="RefSeq" id="WP_058478163.1">
    <property type="nucleotide sequence ID" value="NZ_CAAAIO010000020.1"/>
</dbReference>
<gene>
    <name evidence="1" type="ORF">Lstg_2638</name>
    <name evidence="2" type="ORF">NCTC11991_00465</name>
</gene>
<protein>
    <submittedName>
        <fullName evidence="2">Uncharacterized protein</fullName>
    </submittedName>
</protein>
<organism evidence="2 4">
    <name type="scientific">Legionella steigerwaltii</name>
    <dbReference type="NCBI Taxonomy" id="460"/>
    <lineage>
        <taxon>Bacteria</taxon>
        <taxon>Pseudomonadati</taxon>
        <taxon>Pseudomonadota</taxon>
        <taxon>Gammaproteobacteria</taxon>
        <taxon>Legionellales</taxon>
        <taxon>Legionellaceae</taxon>
        <taxon>Legionella</taxon>
    </lineage>
</organism>